<keyword evidence="4" id="KW-1185">Reference proteome</keyword>
<reference evidence="3" key="1">
    <citation type="journal article" date="2023" name="Plant J.">
        <title>The genome of the king protea, Protea cynaroides.</title>
        <authorList>
            <person name="Chang J."/>
            <person name="Duong T.A."/>
            <person name="Schoeman C."/>
            <person name="Ma X."/>
            <person name="Roodt D."/>
            <person name="Barker N."/>
            <person name="Li Z."/>
            <person name="Van de Peer Y."/>
            <person name="Mizrachi E."/>
        </authorList>
    </citation>
    <scope>NUCLEOTIDE SEQUENCE</scope>
    <source>
        <tissue evidence="3">Young leaves</tissue>
    </source>
</reference>
<feature type="region of interest" description="Disordered" evidence="1">
    <location>
        <begin position="42"/>
        <end position="84"/>
    </location>
</feature>
<feature type="compositionally biased region" description="Basic and acidic residues" evidence="1">
    <location>
        <begin position="58"/>
        <end position="75"/>
    </location>
</feature>
<gene>
    <name evidence="3" type="ORF">NE237_018452</name>
</gene>
<evidence type="ECO:0000313" key="3">
    <source>
        <dbReference type="EMBL" id="KAJ4966603.1"/>
    </source>
</evidence>
<evidence type="ECO:0000256" key="2">
    <source>
        <dbReference type="SAM" id="Phobius"/>
    </source>
</evidence>
<dbReference type="Proteomes" id="UP001141806">
    <property type="component" value="Unassembled WGS sequence"/>
</dbReference>
<feature type="transmembrane region" description="Helical" evidence="2">
    <location>
        <begin position="7"/>
        <end position="27"/>
    </location>
</feature>
<comment type="caution">
    <text evidence="3">The sequence shown here is derived from an EMBL/GenBank/DDBJ whole genome shotgun (WGS) entry which is preliminary data.</text>
</comment>
<protein>
    <submittedName>
        <fullName evidence="3">Uncharacterized protein</fullName>
    </submittedName>
</protein>
<proteinExistence type="predicted"/>
<keyword evidence="2" id="KW-1133">Transmembrane helix</keyword>
<evidence type="ECO:0000313" key="4">
    <source>
        <dbReference type="Proteomes" id="UP001141806"/>
    </source>
</evidence>
<accession>A0A9Q0K9X2</accession>
<dbReference type="EMBL" id="JAMYWD010000007">
    <property type="protein sequence ID" value="KAJ4966603.1"/>
    <property type="molecule type" value="Genomic_DNA"/>
</dbReference>
<evidence type="ECO:0000256" key="1">
    <source>
        <dbReference type="SAM" id="MobiDB-lite"/>
    </source>
</evidence>
<keyword evidence="2" id="KW-0472">Membrane</keyword>
<organism evidence="3 4">
    <name type="scientific">Protea cynaroides</name>
    <dbReference type="NCBI Taxonomy" id="273540"/>
    <lineage>
        <taxon>Eukaryota</taxon>
        <taxon>Viridiplantae</taxon>
        <taxon>Streptophyta</taxon>
        <taxon>Embryophyta</taxon>
        <taxon>Tracheophyta</taxon>
        <taxon>Spermatophyta</taxon>
        <taxon>Magnoliopsida</taxon>
        <taxon>Proteales</taxon>
        <taxon>Proteaceae</taxon>
        <taxon>Protea</taxon>
    </lineage>
</organism>
<name>A0A9Q0K9X2_9MAGN</name>
<keyword evidence="2" id="KW-0812">Transmembrane</keyword>
<sequence>MGGELDLAEFTSLAIGLLLFYLILYAFESVSLIKYPFCSPTALSSSPAELGHSCIPTTEKDGPSDEDPCSDRNEHNSFGQALSSLSNGPFLRFIEGTTAQAEIDEWRKSYKLELKNGGAKNQKKFLRL</sequence>
<dbReference type="AlphaFoldDB" id="A0A9Q0K9X2"/>